<dbReference type="Pfam" id="PF02353">
    <property type="entry name" value="CMAS"/>
    <property type="match status" value="1"/>
</dbReference>
<dbReference type="SUPFAM" id="SSF53335">
    <property type="entry name" value="S-adenosyl-L-methionine-dependent methyltransferases"/>
    <property type="match status" value="1"/>
</dbReference>
<organism evidence="6 7">
    <name type="scientific">Kangiella marina</name>
    <dbReference type="NCBI Taxonomy" id="1079178"/>
    <lineage>
        <taxon>Bacteria</taxon>
        <taxon>Pseudomonadati</taxon>
        <taxon>Pseudomonadota</taxon>
        <taxon>Gammaproteobacteria</taxon>
        <taxon>Kangiellales</taxon>
        <taxon>Kangiellaceae</taxon>
        <taxon>Kangiella</taxon>
    </lineage>
</organism>
<protein>
    <submittedName>
        <fullName evidence="6">Cyclopropane-fatty-acyl-phospholipid synthase family protein</fullName>
    </submittedName>
</protein>
<evidence type="ECO:0000256" key="5">
    <source>
        <dbReference type="ARBA" id="ARBA00023098"/>
    </source>
</evidence>
<comment type="similarity">
    <text evidence="1">Belongs to the CFA/CMAS family.</text>
</comment>
<dbReference type="InterPro" id="IPR029063">
    <property type="entry name" value="SAM-dependent_MTases_sf"/>
</dbReference>
<dbReference type="RefSeq" id="WP_345292096.1">
    <property type="nucleotide sequence ID" value="NZ_BAABFV010000001.1"/>
</dbReference>
<dbReference type="PANTHER" id="PTHR43667">
    <property type="entry name" value="CYCLOPROPANE-FATTY-ACYL-PHOSPHOLIPID SYNTHASE"/>
    <property type="match status" value="1"/>
</dbReference>
<keyword evidence="4" id="KW-0949">S-adenosyl-L-methionine</keyword>
<dbReference type="EMBL" id="BAABFV010000001">
    <property type="protein sequence ID" value="GAA4359231.1"/>
    <property type="molecule type" value="Genomic_DNA"/>
</dbReference>
<dbReference type="CDD" id="cd02440">
    <property type="entry name" value="AdoMet_MTases"/>
    <property type="match status" value="1"/>
</dbReference>
<evidence type="ECO:0000256" key="2">
    <source>
        <dbReference type="ARBA" id="ARBA00022603"/>
    </source>
</evidence>
<proteinExistence type="inferred from homology"/>
<evidence type="ECO:0000256" key="3">
    <source>
        <dbReference type="ARBA" id="ARBA00022679"/>
    </source>
</evidence>
<evidence type="ECO:0000313" key="7">
    <source>
        <dbReference type="Proteomes" id="UP001501011"/>
    </source>
</evidence>
<keyword evidence="7" id="KW-1185">Reference proteome</keyword>
<comment type="caution">
    <text evidence="6">The sequence shown here is derived from an EMBL/GenBank/DDBJ whole genome shotgun (WGS) entry which is preliminary data.</text>
</comment>
<keyword evidence="5" id="KW-0443">Lipid metabolism</keyword>
<dbReference type="Proteomes" id="UP001501011">
    <property type="component" value="Unassembled WGS sequence"/>
</dbReference>
<dbReference type="PANTHER" id="PTHR43667:SF2">
    <property type="entry name" value="FATTY ACID C-METHYL TRANSFERASE"/>
    <property type="match status" value="1"/>
</dbReference>
<name>A0ABP8IHY7_9GAMM</name>
<keyword evidence="2" id="KW-0489">Methyltransferase</keyword>
<dbReference type="PIRSF" id="PIRSF003085">
    <property type="entry name" value="CMAS"/>
    <property type="match status" value="1"/>
</dbReference>
<reference evidence="7" key="1">
    <citation type="journal article" date="2019" name="Int. J. Syst. Evol. Microbiol.">
        <title>The Global Catalogue of Microorganisms (GCM) 10K type strain sequencing project: providing services to taxonomists for standard genome sequencing and annotation.</title>
        <authorList>
            <consortium name="The Broad Institute Genomics Platform"/>
            <consortium name="The Broad Institute Genome Sequencing Center for Infectious Disease"/>
            <person name="Wu L."/>
            <person name="Ma J."/>
        </authorList>
    </citation>
    <scope>NUCLEOTIDE SEQUENCE [LARGE SCALE GENOMIC DNA]</scope>
    <source>
        <strain evidence="7">JCM 17728</strain>
    </source>
</reference>
<dbReference type="InterPro" id="IPR050723">
    <property type="entry name" value="CFA/CMAS"/>
</dbReference>
<accession>A0ABP8IHY7</accession>
<keyword evidence="3" id="KW-0808">Transferase</keyword>
<dbReference type="InterPro" id="IPR003333">
    <property type="entry name" value="CMAS"/>
</dbReference>
<evidence type="ECO:0000256" key="4">
    <source>
        <dbReference type="ARBA" id="ARBA00022691"/>
    </source>
</evidence>
<gene>
    <name evidence="6" type="ORF">GCM10023151_09950</name>
</gene>
<evidence type="ECO:0000256" key="1">
    <source>
        <dbReference type="ARBA" id="ARBA00010815"/>
    </source>
</evidence>
<evidence type="ECO:0000313" key="6">
    <source>
        <dbReference type="EMBL" id="GAA4359231.1"/>
    </source>
</evidence>
<sequence>MSQNSRVEEQQSCAHAKPILANRGMIRVIRNQVKDTLSRLKNGSITVTDPIETYVCGDAQSDLALALTIRDIDFYRLVALEGSNGAAQAFIDQKWDVDNLTGLVQLLVRNIELLDEMEGGLAWLKNSVLKVWHYFNKNSVSGSKNNISAHYDLGNDFFELFLDTHMMYSSAIFAEPNDTLEQASERKLKTICEKLDLQSTDNVIEIGTGWGGMAIYAAKHYGCHVTTTTISEQQYQFAQKRILEEGLEDKVTLLKKDYRDLEGRFDKLVSIEMIEAVGHHYLDTYIKQCSTLLKPNGLALIQAITIEDRRYKQALKSVDFIKRYIFPGSFIPCVSAIVSSAGEKTDLRLINLEDFGESYAKTLEHWRHRFMENIETIKAQGYSEAFTRMWEFYFCYCEGGFIEKSISDTHLLFAKPGNKRDQWLAQH</sequence>
<dbReference type="Gene3D" id="3.40.50.150">
    <property type="entry name" value="Vaccinia Virus protein VP39"/>
    <property type="match status" value="1"/>
</dbReference>